<organism evidence="2 3">
    <name type="scientific">Halobium salinum</name>
    <dbReference type="NCBI Taxonomy" id="1364940"/>
    <lineage>
        <taxon>Archaea</taxon>
        <taxon>Methanobacteriati</taxon>
        <taxon>Methanobacteriota</taxon>
        <taxon>Stenosarchaea group</taxon>
        <taxon>Halobacteria</taxon>
        <taxon>Halobacteriales</taxon>
        <taxon>Haloferacaceae</taxon>
        <taxon>Halobium</taxon>
    </lineage>
</organism>
<gene>
    <name evidence="2" type="ORF">ACFO0N_13150</name>
</gene>
<evidence type="ECO:0000259" key="1">
    <source>
        <dbReference type="Pfam" id="PF01656"/>
    </source>
</evidence>
<dbReference type="InterPro" id="IPR002586">
    <property type="entry name" value="CobQ/CobB/MinD/ParA_Nub-bd_dom"/>
</dbReference>
<sequence length="217" mass="21541">MLAIAGGKGGCGKTTTTLGLAAALDSPTLVVDADVDLPNLHRLAGVDATPTLADAHGGSVDAVAHAHPDEPGVSVLPAPDGSRADAPGLDALLSGLTPSASTPTLVDCPAGAGPDAAAALRAADAALLVSALCRPALRDTAKTAAMARTLGTEPVGVVLTRTHLAPDAVAELLDCPVLGSVPPVEPPVLSRPAVQSAYARLADEIRQEEDLLSCVNK</sequence>
<comment type="caution">
    <text evidence="2">The sequence shown here is derived from an EMBL/GenBank/DDBJ whole genome shotgun (WGS) entry which is preliminary data.</text>
</comment>
<keyword evidence="3" id="KW-1185">Reference proteome</keyword>
<accession>A0ABD5PD78</accession>
<dbReference type="RefSeq" id="WP_267619816.1">
    <property type="nucleotide sequence ID" value="NZ_JAODIW010000004.1"/>
</dbReference>
<dbReference type="InterPro" id="IPR027417">
    <property type="entry name" value="P-loop_NTPase"/>
</dbReference>
<protein>
    <submittedName>
        <fullName evidence="2">MinD/ParA family protein</fullName>
    </submittedName>
</protein>
<evidence type="ECO:0000313" key="2">
    <source>
        <dbReference type="EMBL" id="MFC4358890.1"/>
    </source>
</evidence>
<dbReference type="Proteomes" id="UP001595921">
    <property type="component" value="Unassembled WGS sequence"/>
</dbReference>
<dbReference type="EMBL" id="JBHSDS010000007">
    <property type="protein sequence ID" value="MFC4358890.1"/>
    <property type="molecule type" value="Genomic_DNA"/>
</dbReference>
<dbReference type="PANTHER" id="PTHR43384:SF10">
    <property type="entry name" value="ATPASE INVOLVED IN CHROMOSOME PARTITIONING, PARA_MIND FAMILY"/>
    <property type="match status" value="1"/>
</dbReference>
<dbReference type="InterPro" id="IPR050625">
    <property type="entry name" value="ParA/MinD_ATPase"/>
</dbReference>
<dbReference type="SUPFAM" id="SSF52540">
    <property type="entry name" value="P-loop containing nucleoside triphosphate hydrolases"/>
    <property type="match status" value="1"/>
</dbReference>
<dbReference type="Pfam" id="PF01656">
    <property type="entry name" value="CbiA"/>
    <property type="match status" value="1"/>
</dbReference>
<dbReference type="Gene3D" id="3.40.50.300">
    <property type="entry name" value="P-loop containing nucleotide triphosphate hydrolases"/>
    <property type="match status" value="1"/>
</dbReference>
<reference evidence="2 3" key="1">
    <citation type="journal article" date="2019" name="Int. J. Syst. Evol. Microbiol.">
        <title>The Global Catalogue of Microorganisms (GCM) 10K type strain sequencing project: providing services to taxonomists for standard genome sequencing and annotation.</title>
        <authorList>
            <consortium name="The Broad Institute Genomics Platform"/>
            <consortium name="The Broad Institute Genome Sequencing Center for Infectious Disease"/>
            <person name="Wu L."/>
            <person name="Ma J."/>
        </authorList>
    </citation>
    <scope>NUCLEOTIDE SEQUENCE [LARGE SCALE GENOMIC DNA]</scope>
    <source>
        <strain evidence="2 3">CGMCC 1.12553</strain>
    </source>
</reference>
<dbReference type="AlphaFoldDB" id="A0ABD5PD78"/>
<proteinExistence type="predicted"/>
<feature type="domain" description="CobQ/CobB/MinD/ParA nucleotide binding" evidence="1">
    <location>
        <begin position="2"/>
        <end position="182"/>
    </location>
</feature>
<dbReference type="PANTHER" id="PTHR43384">
    <property type="entry name" value="SEPTUM SITE-DETERMINING PROTEIN MIND HOMOLOG, CHLOROPLASTIC-RELATED"/>
    <property type="match status" value="1"/>
</dbReference>
<name>A0ABD5PD78_9EURY</name>
<evidence type="ECO:0000313" key="3">
    <source>
        <dbReference type="Proteomes" id="UP001595921"/>
    </source>
</evidence>